<dbReference type="CDD" id="cd07377">
    <property type="entry name" value="WHTH_GntR"/>
    <property type="match status" value="1"/>
</dbReference>
<dbReference type="SUPFAM" id="SSF46785">
    <property type="entry name" value="Winged helix' DNA-binding domain"/>
    <property type="match status" value="1"/>
</dbReference>
<evidence type="ECO:0000256" key="3">
    <source>
        <dbReference type="ARBA" id="ARBA00023163"/>
    </source>
</evidence>
<dbReference type="RefSeq" id="WP_243010783.1">
    <property type="nucleotide sequence ID" value="NZ_JALGAR010000001.1"/>
</dbReference>
<dbReference type="InterPro" id="IPR036390">
    <property type="entry name" value="WH_DNA-bd_sf"/>
</dbReference>
<evidence type="ECO:0000259" key="4">
    <source>
        <dbReference type="PROSITE" id="PS50949"/>
    </source>
</evidence>
<comment type="caution">
    <text evidence="5">The sequence shown here is derived from an EMBL/GenBank/DDBJ whole genome shotgun (WGS) entry which is preliminary data.</text>
</comment>
<dbReference type="InterPro" id="IPR000524">
    <property type="entry name" value="Tscrpt_reg_HTH_GntR"/>
</dbReference>
<dbReference type="GO" id="GO:0003700">
    <property type="term" value="F:DNA-binding transcription factor activity"/>
    <property type="evidence" value="ECO:0007669"/>
    <property type="project" value="InterPro"/>
</dbReference>
<keyword evidence="3" id="KW-0804">Transcription</keyword>
<dbReference type="InterPro" id="IPR036388">
    <property type="entry name" value="WH-like_DNA-bd_sf"/>
</dbReference>
<dbReference type="Proteomes" id="UP001165341">
    <property type="component" value="Unassembled WGS sequence"/>
</dbReference>
<dbReference type="GO" id="GO:0003677">
    <property type="term" value="F:DNA binding"/>
    <property type="evidence" value="ECO:0007669"/>
    <property type="project" value="UniProtKB-KW"/>
</dbReference>
<feature type="domain" description="HTH gntR-type" evidence="4">
    <location>
        <begin position="10"/>
        <end position="78"/>
    </location>
</feature>
<name>A0AA41QT35_9MICO</name>
<dbReference type="Pfam" id="PF00392">
    <property type="entry name" value="GntR"/>
    <property type="match status" value="1"/>
</dbReference>
<sequence>MIEVDTQSATPPFEQVRVQLLTQIVNGELVAGMRLPTVRRLAGDLGLAINTVARAYKELEEVGLVLTRGRAGTFVAANGDSVRQEAHAAALEFATRMAQLGVNRSSAIALIEAALGNGIPAH</sequence>
<dbReference type="PANTHER" id="PTHR38445:SF9">
    <property type="entry name" value="HTH-TYPE TRANSCRIPTIONAL REPRESSOR YTRA"/>
    <property type="match status" value="1"/>
</dbReference>
<protein>
    <submittedName>
        <fullName evidence="5">GntR family transcriptional regulator</fullName>
    </submittedName>
</protein>
<organism evidence="5 6">
    <name type="scientific">Cryobacterium zhongshanensis</name>
    <dbReference type="NCBI Taxonomy" id="2928153"/>
    <lineage>
        <taxon>Bacteria</taxon>
        <taxon>Bacillati</taxon>
        <taxon>Actinomycetota</taxon>
        <taxon>Actinomycetes</taxon>
        <taxon>Micrococcales</taxon>
        <taxon>Microbacteriaceae</taxon>
        <taxon>Cryobacterium</taxon>
    </lineage>
</organism>
<dbReference type="Gene3D" id="1.10.10.10">
    <property type="entry name" value="Winged helix-like DNA-binding domain superfamily/Winged helix DNA-binding domain"/>
    <property type="match status" value="1"/>
</dbReference>
<keyword evidence="6" id="KW-1185">Reference proteome</keyword>
<dbReference type="EMBL" id="JALGAR010000001">
    <property type="protein sequence ID" value="MCI4656688.1"/>
    <property type="molecule type" value="Genomic_DNA"/>
</dbReference>
<dbReference type="PANTHER" id="PTHR38445">
    <property type="entry name" value="HTH-TYPE TRANSCRIPTIONAL REPRESSOR YTRA"/>
    <property type="match status" value="1"/>
</dbReference>
<proteinExistence type="predicted"/>
<keyword evidence="2" id="KW-0238">DNA-binding</keyword>
<evidence type="ECO:0000313" key="6">
    <source>
        <dbReference type="Proteomes" id="UP001165341"/>
    </source>
</evidence>
<evidence type="ECO:0000256" key="2">
    <source>
        <dbReference type="ARBA" id="ARBA00023125"/>
    </source>
</evidence>
<dbReference type="AlphaFoldDB" id="A0AA41QT35"/>
<dbReference type="PROSITE" id="PS50949">
    <property type="entry name" value="HTH_GNTR"/>
    <property type="match status" value="1"/>
</dbReference>
<evidence type="ECO:0000313" key="5">
    <source>
        <dbReference type="EMBL" id="MCI4656688.1"/>
    </source>
</evidence>
<accession>A0AA41QT35</accession>
<evidence type="ECO:0000256" key="1">
    <source>
        <dbReference type="ARBA" id="ARBA00023015"/>
    </source>
</evidence>
<dbReference type="SMART" id="SM00345">
    <property type="entry name" value="HTH_GNTR"/>
    <property type="match status" value="1"/>
</dbReference>
<reference evidence="5" key="1">
    <citation type="submission" date="2022-03" db="EMBL/GenBank/DDBJ databases">
        <title>Cryobacterium sp. nov. strain ZS14-85, isolated from Antarctic soil.</title>
        <authorList>
            <person name="Li J."/>
            <person name="Niu G."/>
        </authorList>
    </citation>
    <scope>NUCLEOTIDE SEQUENCE</scope>
    <source>
        <strain evidence="5">ZS14-85</strain>
    </source>
</reference>
<gene>
    <name evidence="5" type="ORF">MQH31_02525</name>
</gene>
<keyword evidence="1" id="KW-0805">Transcription regulation</keyword>